<gene>
    <name evidence="1" type="ORF">Pmani_001054</name>
</gene>
<proteinExistence type="predicted"/>
<protein>
    <submittedName>
        <fullName evidence="1">Uncharacterized protein</fullName>
    </submittedName>
</protein>
<dbReference type="AlphaFoldDB" id="A0AAE1UKQ0"/>
<evidence type="ECO:0000313" key="1">
    <source>
        <dbReference type="EMBL" id="KAK4328578.1"/>
    </source>
</evidence>
<dbReference type="Proteomes" id="UP001292094">
    <property type="component" value="Unassembled WGS sequence"/>
</dbReference>
<dbReference type="EMBL" id="JAWZYT010000072">
    <property type="protein sequence ID" value="KAK4328578.1"/>
    <property type="molecule type" value="Genomic_DNA"/>
</dbReference>
<name>A0AAE1UKQ0_9EUCA</name>
<keyword evidence="2" id="KW-1185">Reference proteome</keyword>
<organism evidence="1 2">
    <name type="scientific">Petrolisthes manimaculis</name>
    <dbReference type="NCBI Taxonomy" id="1843537"/>
    <lineage>
        <taxon>Eukaryota</taxon>
        <taxon>Metazoa</taxon>
        <taxon>Ecdysozoa</taxon>
        <taxon>Arthropoda</taxon>
        <taxon>Crustacea</taxon>
        <taxon>Multicrustacea</taxon>
        <taxon>Malacostraca</taxon>
        <taxon>Eumalacostraca</taxon>
        <taxon>Eucarida</taxon>
        <taxon>Decapoda</taxon>
        <taxon>Pleocyemata</taxon>
        <taxon>Anomura</taxon>
        <taxon>Galatheoidea</taxon>
        <taxon>Porcellanidae</taxon>
        <taxon>Petrolisthes</taxon>
    </lineage>
</organism>
<reference evidence="1" key="1">
    <citation type="submission" date="2023-11" db="EMBL/GenBank/DDBJ databases">
        <title>Genome assemblies of two species of porcelain crab, Petrolisthes cinctipes and Petrolisthes manimaculis (Anomura: Porcellanidae).</title>
        <authorList>
            <person name="Angst P."/>
        </authorList>
    </citation>
    <scope>NUCLEOTIDE SEQUENCE</scope>
    <source>
        <strain evidence="1">PB745_02</strain>
        <tissue evidence="1">Gill</tissue>
    </source>
</reference>
<comment type="caution">
    <text evidence="1">The sequence shown here is derived from an EMBL/GenBank/DDBJ whole genome shotgun (WGS) entry which is preliminary data.</text>
</comment>
<accession>A0AAE1UKQ0</accession>
<evidence type="ECO:0000313" key="2">
    <source>
        <dbReference type="Proteomes" id="UP001292094"/>
    </source>
</evidence>
<sequence>MSDQEYLKALEDVVQLDGRRPSAILCHMQQFKANAGNHFSDTILKRYHFKLFPATIQLHLQAHLDLPIHQYVKHVDAIMNVYPQADPPQHVNTTITTSAFTAPTT</sequence>